<protein>
    <submittedName>
        <fullName evidence="6">Inositol monophosphatase</fullName>
    </submittedName>
</protein>
<dbReference type="CDD" id="cd01637">
    <property type="entry name" value="IMPase_like"/>
    <property type="match status" value="1"/>
</dbReference>
<dbReference type="Proteomes" id="UP000051500">
    <property type="component" value="Unassembled WGS sequence"/>
</dbReference>
<dbReference type="Pfam" id="PF00459">
    <property type="entry name" value="Inositol_P"/>
    <property type="match status" value="1"/>
</dbReference>
<gene>
    <name evidence="6" type="ORF">IV53_GL000900</name>
</gene>
<dbReference type="GO" id="GO:0007165">
    <property type="term" value="P:signal transduction"/>
    <property type="evidence" value="ECO:0007669"/>
    <property type="project" value="TreeGrafter"/>
</dbReference>
<dbReference type="eggNOG" id="COG0483">
    <property type="taxonomic scope" value="Bacteria"/>
</dbReference>
<reference evidence="6 7" key="1">
    <citation type="journal article" date="2015" name="Genome Announc.">
        <title>Expanding the biotechnology potential of lactobacilli through comparative genomics of 213 strains and associated genera.</title>
        <authorList>
            <person name="Sun Z."/>
            <person name="Harris H.M."/>
            <person name="McCann A."/>
            <person name="Guo C."/>
            <person name="Argimon S."/>
            <person name="Zhang W."/>
            <person name="Yang X."/>
            <person name="Jeffery I.B."/>
            <person name="Cooney J.C."/>
            <person name="Kagawa T.F."/>
            <person name="Liu W."/>
            <person name="Song Y."/>
            <person name="Salvetti E."/>
            <person name="Wrobel A."/>
            <person name="Rasinkangas P."/>
            <person name="Parkhill J."/>
            <person name="Rea M.C."/>
            <person name="O'Sullivan O."/>
            <person name="Ritari J."/>
            <person name="Douillard F.P."/>
            <person name="Paul Ross R."/>
            <person name="Yang R."/>
            <person name="Briner A.E."/>
            <person name="Felis G.E."/>
            <person name="de Vos W.M."/>
            <person name="Barrangou R."/>
            <person name="Klaenhammer T.R."/>
            <person name="Caufield P.W."/>
            <person name="Cui Y."/>
            <person name="Zhang H."/>
            <person name="O'Toole P.W."/>
        </authorList>
    </citation>
    <scope>NUCLEOTIDE SEQUENCE [LARGE SCALE GENOMIC DNA]</scope>
    <source>
        <strain evidence="6 7">DSM 22408</strain>
    </source>
</reference>
<evidence type="ECO:0000256" key="3">
    <source>
        <dbReference type="ARBA" id="ARBA00022801"/>
    </source>
</evidence>
<keyword evidence="3" id="KW-0378">Hydrolase</keyword>
<evidence type="ECO:0000256" key="4">
    <source>
        <dbReference type="ARBA" id="ARBA00022842"/>
    </source>
</evidence>
<feature type="binding site" evidence="5">
    <location>
        <position position="91"/>
    </location>
    <ligand>
        <name>Mg(2+)</name>
        <dbReference type="ChEBI" id="CHEBI:18420"/>
        <label>1</label>
        <note>catalytic</note>
    </ligand>
</feature>
<dbReference type="RefSeq" id="WP_027107332.1">
    <property type="nucleotide sequence ID" value="NZ_JQBZ01000025.1"/>
</dbReference>
<comment type="caution">
    <text evidence="6">The sequence shown here is derived from an EMBL/GenBank/DDBJ whole genome shotgun (WGS) entry which is preliminary data.</text>
</comment>
<feature type="binding site" evidence="5">
    <location>
        <position position="89"/>
    </location>
    <ligand>
        <name>Mg(2+)</name>
        <dbReference type="ChEBI" id="CHEBI:18420"/>
        <label>1</label>
        <note>catalytic</note>
    </ligand>
</feature>
<sequence>MVAWQEINHQVQSWLKEVRTMILAEMKQQQIQVEQKTCRTDLVTNVDREVEAFYSQKIKESFANSKIHGEECEHATGLHEHPGLFWLIDPIDGTLNFIQQEADFATMLAIFENGKPKLAYIYDVMHDELFWGGPECGVYCNEKEITPPSNCPLEKGLFAMGGNLVLHNRYNIQKIAQQSLGVRVYGCAGIEFTRVLTGKTVGYLACLCPWDYAAGTILAETLGLVVKTIDGQPVNMLSSTDVLVATKSAHKEILKAIHQD</sequence>
<dbReference type="GO" id="GO:0008934">
    <property type="term" value="F:inositol monophosphate 1-phosphatase activity"/>
    <property type="evidence" value="ECO:0007669"/>
    <property type="project" value="TreeGrafter"/>
</dbReference>
<dbReference type="OrthoDB" id="9772456at2"/>
<dbReference type="InterPro" id="IPR000760">
    <property type="entry name" value="Inositol_monophosphatase-like"/>
</dbReference>
<evidence type="ECO:0000256" key="1">
    <source>
        <dbReference type="ARBA" id="ARBA00001946"/>
    </source>
</evidence>
<evidence type="ECO:0000256" key="2">
    <source>
        <dbReference type="ARBA" id="ARBA00022723"/>
    </source>
</evidence>
<name>A0A0R2KHU9_9LACO</name>
<dbReference type="Gene3D" id="3.40.190.80">
    <property type="match status" value="1"/>
</dbReference>
<dbReference type="AlphaFoldDB" id="A0A0R2KHU9"/>
<evidence type="ECO:0000256" key="5">
    <source>
        <dbReference type="PIRSR" id="PIRSR600760-2"/>
    </source>
</evidence>
<dbReference type="PRINTS" id="PR00377">
    <property type="entry name" value="IMPHPHTASES"/>
</dbReference>
<dbReference type="GO" id="GO:0006020">
    <property type="term" value="P:inositol metabolic process"/>
    <property type="evidence" value="ECO:0007669"/>
    <property type="project" value="TreeGrafter"/>
</dbReference>
<comment type="cofactor">
    <cofactor evidence="1 5">
        <name>Mg(2+)</name>
        <dbReference type="ChEBI" id="CHEBI:18420"/>
    </cofactor>
</comment>
<dbReference type="EMBL" id="JQBZ01000025">
    <property type="protein sequence ID" value="KRN88930.1"/>
    <property type="molecule type" value="Genomic_DNA"/>
</dbReference>
<dbReference type="GO" id="GO:0046872">
    <property type="term" value="F:metal ion binding"/>
    <property type="evidence" value="ECO:0007669"/>
    <property type="project" value="UniProtKB-KW"/>
</dbReference>
<keyword evidence="7" id="KW-1185">Reference proteome</keyword>
<evidence type="ECO:0000313" key="7">
    <source>
        <dbReference type="Proteomes" id="UP000051500"/>
    </source>
</evidence>
<proteinExistence type="predicted"/>
<feature type="binding site" evidence="5">
    <location>
        <position position="92"/>
    </location>
    <ligand>
        <name>Mg(2+)</name>
        <dbReference type="ChEBI" id="CHEBI:18420"/>
        <label>1</label>
        <note>catalytic</note>
    </ligand>
</feature>
<dbReference type="PANTHER" id="PTHR20854:SF4">
    <property type="entry name" value="INOSITOL-1-MONOPHOSPHATASE-RELATED"/>
    <property type="match status" value="1"/>
</dbReference>
<dbReference type="SUPFAM" id="SSF56655">
    <property type="entry name" value="Carbohydrate phosphatase"/>
    <property type="match status" value="1"/>
</dbReference>
<feature type="binding site" evidence="5">
    <location>
        <position position="70"/>
    </location>
    <ligand>
        <name>Mg(2+)</name>
        <dbReference type="ChEBI" id="CHEBI:18420"/>
        <label>1</label>
        <note>catalytic</note>
    </ligand>
</feature>
<keyword evidence="4 5" id="KW-0460">Magnesium</keyword>
<dbReference type="FunFam" id="3.30.540.10:FF:000003">
    <property type="entry name" value="Inositol-1-monophosphatase"/>
    <property type="match status" value="1"/>
</dbReference>
<dbReference type="STRING" id="1122146.IV53_GL000900"/>
<dbReference type="PATRIC" id="fig|1122146.4.peg.934"/>
<feature type="binding site" evidence="5">
    <location>
        <position position="211"/>
    </location>
    <ligand>
        <name>Mg(2+)</name>
        <dbReference type="ChEBI" id="CHEBI:18420"/>
        <label>1</label>
        <note>catalytic</note>
    </ligand>
</feature>
<evidence type="ECO:0000313" key="6">
    <source>
        <dbReference type="EMBL" id="KRN88930.1"/>
    </source>
</evidence>
<dbReference type="Gene3D" id="3.30.540.10">
    <property type="entry name" value="Fructose-1,6-Bisphosphatase, subunit A, domain 1"/>
    <property type="match status" value="1"/>
</dbReference>
<keyword evidence="2 5" id="KW-0479">Metal-binding</keyword>
<dbReference type="PANTHER" id="PTHR20854">
    <property type="entry name" value="INOSITOL MONOPHOSPHATASE"/>
    <property type="match status" value="1"/>
</dbReference>
<organism evidence="6 7">
    <name type="scientific">Ligilactobacillus ceti DSM 22408</name>
    <dbReference type="NCBI Taxonomy" id="1122146"/>
    <lineage>
        <taxon>Bacteria</taxon>
        <taxon>Bacillati</taxon>
        <taxon>Bacillota</taxon>
        <taxon>Bacilli</taxon>
        <taxon>Lactobacillales</taxon>
        <taxon>Lactobacillaceae</taxon>
        <taxon>Ligilactobacillus</taxon>
    </lineage>
</organism>
<accession>A0A0R2KHU9</accession>